<dbReference type="InterPro" id="IPR001387">
    <property type="entry name" value="Cro/C1-type_HTH"/>
</dbReference>
<keyword evidence="9" id="KW-0742">SOS response</keyword>
<evidence type="ECO:0000256" key="10">
    <source>
        <dbReference type="RuleBase" id="RU003991"/>
    </source>
</evidence>
<dbReference type="SMART" id="SM00530">
    <property type="entry name" value="HTH_XRE"/>
    <property type="match status" value="1"/>
</dbReference>
<dbReference type="Gene3D" id="2.10.109.10">
    <property type="entry name" value="Umud Fragment, subunit A"/>
    <property type="match status" value="1"/>
</dbReference>
<protein>
    <submittedName>
        <fullName evidence="12">Helix-turn-helix domain-containing protein</fullName>
    </submittedName>
</protein>
<gene>
    <name evidence="12" type="ORF">E0489_11775</name>
</gene>
<organism evidence="12 13">
    <name type="scientific">Thermus tengchongensis</name>
    <dbReference type="NCBI Taxonomy" id="1214928"/>
    <lineage>
        <taxon>Bacteria</taxon>
        <taxon>Thermotogati</taxon>
        <taxon>Deinococcota</taxon>
        <taxon>Deinococci</taxon>
        <taxon>Thermales</taxon>
        <taxon>Thermaceae</taxon>
        <taxon>Thermus</taxon>
    </lineage>
</organism>
<dbReference type="PANTHER" id="PTHR40661">
    <property type="match status" value="1"/>
</dbReference>
<evidence type="ECO:0000256" key="7">
    <source>
        <dbReference type="ARBA" id="ARBA00023163"/>
    </source>
</evidence>
<evidence type="ECO:0000313" key="12">
    <source>
        <dbReference type="EMBL" id="TFU14692.1"/>
    </source>
</evidence>
<keyword evidence="13" id="KW-1185">Reference proteome</keyword>
<dbReference type="InterPro" id="IPR039418">
    <property type="entry name" value="LexA-like"/>
</dbReference>
<keyword evidence="3 10" id="KW-0378">Hydrolase</keyword>
<accession>A0ABY2K6V5</accession>
<dbReference type="CDD" id="cd00093">
    <property type="entry name" value="HTH_XRE"/>
    <property type="match status" value="1"/>
</dbReference>
<evidence type="ECO:0000259" key="11">
    <source>
        <dbReference type="PROSITE" id="PS50943"/>
    </source>
</evidence>
<evidence type="ECO:0000256" key="8">
    <source>
        <dbReference type="ARBA" id="ARBA00023204"/>
    </source>
</evidence>
<evidence type="ECO:0000256" key="4">
    <source>
        <dbReference type="ARBA" id="ARBA00022813"/>
    </source>
</evidence>
<comment type="caution">
    <text evidence="12">The sequence shown here is derived from an EMBL/GenBank/DDBJ whole genome shotgun (WGS) entry which is preliminary data.</text>
</comment>
<keyword evidence="6" id="KW-0238">DNA-binding</keyword>
<dbReference type="InterPro" id="IPR010982">
    <property type="entry name" value="Lambda_DNA-bd_dom_sf"/>
</dbReference>
<evidence type="ECO:0000256" key="9">
    <source>
        <dbReference type="ARBA" id="ARBA00023236"/>
    </source>
</evidence>
<dbReference type="Pfam" id="PF00717">
    <property type="entry name" value="Peptidase_S24"/>
    <property type="match status" value="1"/>
</dbReference>
<feature type="domain" description="HTH cro/C1-type" evidence="11">
    <location>
        <begin position="31"/>
        <end position="90"/>
    </location>
</feature>
<dbReference type="SUPFAM" id="SSF51306">
    <property type="entry name" value="LexA/Signal peptidase"/>
    <property type="match status" value="1"/>
</dbReference>
<dbReference type="SUPFAM" id="SSF47413">
    <property type="entry name" value="lambda repressor-like DNA-binding domains"/>
    <property type="match status" value="1"/>
</dbReference>
<evidence type="ECO:0000256" key="6">
    <source>
        <dbReference type="ARBA" id="ARBA00023125"/>
    </source>
</evidence>
<dbReference type="PANTHER" id="PTHR40661:SF1">
    <property type="entry name" value="HTH CRO_C1-TYPE DOMAIN-CONTAINING PROTEIN"/>
    <property type="match status" value="1"/>
</dbReference>
<dbReference type="Proteomes" id="UP000297244">
    <property type="component" value="Unassembled WGS sequence"/>
</dbReference>
<keyword evidence="2" id="KW-0227">DNA damage</keyword>
<name>A0ABY2K6V5_9DEIN</name>
<dbReference type="RefSeq" id="WP_135343948.1">
    <property type="nucleotide sequence ID" value="NZ_ML214263.1"/>
</dbReference>
<sequence>MGLSVGYFSGVSVATGPKPRKAQVPEWASAIRRRRLQLGMTQEQVEEATGDLLAQRTISDIELGKTHPFNLGLERFFALLKALRWTPEEFAEATGLDVPLVYRPSGEPREDVVWVPVVGSGVAGRPWPEAGSMPVPRPLVRPGSVLIQVEGDSMDTGEEDGLRDGDLVLVDQNLRELREGKVYAVEIIGDGITIKRARRVGNRWILVSDNPKGPILEPEEVKVLGEVYRKISIREVK</sequence>
<evidence type="ECO:0000256" key="5">
    <source>
        <dbReference type="ARBA" id="ARBA00023015"/>
    </source>
</evidence>
<keyword evidence="4 10" id="KW-0068">Autocatalytic cleavage</keyword>
<dbReference type="PRINTS" id="PR00726">
    <property type="entry name" value="LEXASERPTASE"/>
</dbReference>
<evidence type="ECO:0000256" key="3">
    <source>
        <dbReference type="ARBA" id="ARBA00022801"/>
    </source>
</evidence>
<comment type="similarity">
    <text evidence="1 10">Belongs to the peptidase S24 family.</text>
</comment>
<dbReference type="InterPro" id="IPR015927">
    <property type="entry name" value="Peptidase_S24_S26A/B/C"/>
</dbReference>
<dbReference type="InterPro" id="IPR036286">
    <property type="entry name" value="LexA/Signal_pep-like_sf"/>
</dbReference>
<evidence type="ECO:0000313" key="13">
    <source>
        <dbReference type="Proteomes" id="UP000297244"/>
    </source>
</evidence>
<evidence type="ECO:0000256" key="1">
    <source>
        <dbReference type="ARBA" id="ARBA00007484"/>
    </source>
</evidence>
<dbReference type="PROSITE" id="PS50943">
    <property type="entry name" value="HTH_CROC1"/>
    <property type="match status" value="1"/>
</dbReference>
<proteinExistence type="inferred from homology"/>
<dbReference type="CDD" id="cd06529">
    <property type="entry name" value="S24_LexA-like"/>
    <property type="match status" value="1"/>
</dbReference>
<evidence type="ECO:0000256" key="2">
    <source>
        <dbReference type="ARBA" id="ARBA00022763"/>
    </source>
</evidence>
<keyword evidence="7" id="KW-0804">Transcription</keyword>
<keyword evidence="5" id="KW-0805">Transcription regulation</keyword>
<keyword evidence="8" id="KW-0234">DNA repair</keyword>
<dbReference type="InterPro" id="IPR006197">
    <property type="entry name" value="Peptidase_S24_LexA"/>
</dbReference>
<reference evidence="12 13" key="1">
    <citation type="submission" date="2019-03" db="EMBL/GenBank/DDBJ databases">
        <title>Thermus tengchongensis species for the arsenic transformation mechanism.</title>
        <authorList>
            <person name="Yuan G.C."/>
        </authorList>
    </citation>
    <scope>NUCLEOTIDE SEQUENCE [LARGE SCALE GENOMIC DNA]</scope>
    <source>
        <strain evidence="12 13">15Y</strain>
    </source>
</reference>
<dbReference type="Pfam" id="PF01381">
    <property type="entry name" value="HTH_3"/>
    <property type="match status" value="1"/>
</dbReference>
<dbReference type="EMBL" id="SKBL01000028">
    <property type="protein sequence ID" value="TFU14692.1"/>
    <property type="molecule type" value="Genomic_DNA"/>
</dbReference>
<dbReference type="Gene3D" id="1.10.260.40">
    <property type="entry name" value="lambda repressor-like DNA-binding domains"/>
    <property type="match status" value="1"/>
</dbReference>